<proteinExistence type="inferred from homology"/>
<dbReference type="GO" id="GO:0043022">
    <property type="term" value="F:ribosome binding"/>
    <property type="evidence" value="ECO:0007669"/>
    <property type="project" value="TreeGrafter"/>
</dbReference>
<dbReference type="PANTHER" id="PTHR47814:SF1">
    <property type="entry name" value="PEPTIDYL-TRNA HYDROLASE ARFB"/>
    <property type="match status" value="1"/>
</dbReference>
<evidence type="ECO:0000256" key="2">
    <source>
        <dbReference type="SAM" id="MobiDB-lite"/>
    </source>
</evidence>
<dbReference type="GO" id="GO:0004045">
    <property type="term" value="F:peptidyl-tRNA hydrolase activity"/>
    <property type="evidence" value="ECO:0007669"/>
    <property type="project" value="TreeGrafter"/>
</dbReference>
<dbReference type="GO" id="GO:0003747">
    <property type="term" value="F:translation release factor activity"/>
    <property type="evidence" value="ECO:0007669"/>
    <property type="project" value="InterPro"/>
</dbReference>
<accession>A0A4R1HWH9</accession>
<evidence type="ECO:0000256" key="1">
    <source>
        <dbReference type="ARBA" id="ARBA00010835"/>
    </source>
</evidence>
<reference evidence="4 5" key="1">
    <citation type="submission" date="2019-03" db="EMBL/GenBank/DDBJ databases">
        <title>Sequencing the genomes of 1000 actinobacteria strains.</title>
        <authorList>
            <person name="Klenk H.-P."/>
        </authorList>
    </citation>
    <scope>NUCLEOTIDE SEQUENCE [LARGE SCALE GENOMIC DNA]</scope>
    <source>
        <strain evidence="4 5">DSM 44969</strain>
    </source>
</reference>
<dbReference type="PANTHER" id="PTHR47814">
    <property type="entry name" value="PEPTIDYL-TRNA HYDROLASE ARFB"/>
    <property type="match status" value="1"/>
</dbReference>
<dbReference type="NCBIfam" id="NF006718">
    <property type="entry name" value="PRK09256.1"/>
    <property type="match status" value="1"/>
</dbReference>
<keyword evidence="5" id="KW-1185">Reference proteome</keyword>
<feature type="domain" description="Prokaryotic-type class I peptide chain release factors" evidence="3">
    <location>
        <begin position="19"/>
        <end position="144"/>
    </location>
</feature>
<dbReference type="InterPro" id="IPR045853">
    <property type="entry name" value="Pep_chain_release_fac_I_sf"/>
</dbReference>
<dbReference type="Gene3D" id="3.30.160.20">
    <property type="match status" value="1"/>
</dbReference>
<organism evidence="4 5">
    <name type="scientific">Pseudonocardia endophytica</name>
    <dbReference type="NCBI Taxonomy" id="401976"/>
    <lineage>
        <taxon>Bacteria</taxon>
        <taxon>Bacillati</taxon>
        <taxon>Actinomycetota</taxon>
        <taxon>Actinomycetes</taxon>
        <taxon>Pseudonocardiales</taxon>
        <taxon>Pseudonocardiaceae</taxon>
        <taxon>Pseudonocardia</taxon>
    </lineage>
</organism>
<dbReference type="Proteomes" id="UP000295560">
    <property type="component" value="Unassembled WGS sequence"/>
</dbReference>
<evidence type="ECO:0000313" key="4">
    <source>
        <dbReference type="EMBL" id="TCK27097.1"/>
    </source>
</evidence>
<evidence type="ECO:0000259" key="3">
    <source>
        <dbReference type="Pfam" id="PF00472"/>
    </source>
</evidence>
<feature type="region of interest" description="Disordered" evidence="2">
    <location>
        <begin position="104"/>
        <end position="149"/>
    </location>
</feature>
<sequence length="149" mass="16215">MGEGDRVADGDGIRVRRGVVVPESELRWRFSRASGPGGQGVNTTDSRVELSFDLAGSPSVPEGLRTRALERLAHRLVGGVLTVVASEHRSQLRNREAARERLAGLLAEATAAGPPPRRPTRPTAGSRRRRLDAKTRRGAIKRLRGRPDE</sequence>
<comment type="caution">
    <text evidence="4">The sequence shown here is derived from an EMBL/GenBank/DDBJ whole genome shotgun (WGS) entry which is preliminary data.</text>
</comment>
<dbReference type="AlphaFoldDB" id="A0A4R1HWH9"/>
<dbReference type="SUPFAM" id="SSF75620">
    <property type="entry name" value="Release factor"/>
    <property type="match status" value="1"/>
</dbReference>
<dbReference type="EMBL" id="SMFZ01000001">
    <property type="protein sequence ID" value="TCK27097.1"/>
    <property type="molecule type" value="Genomic_DNA"/>
</dbReference>
<evidence type="ECO:0000313" key="5">
    <source>
        <dbReference type="Proteomes" id="UP000295560"/>
    </source>
</evidence>
<name>A0A4R1HWH9_PSEEN</name>
<comment type="similarity">
    <text evidence="1">Belongs to the prokaryotic/mitochondrial release factor family.</text>
</comment>
<gene>
    <name evidence="4" type="ORF">EV378_2953</name>
</gene>
<dbReference type="GO" id="GO:0072344">
    <property type="term" value="P:rescue of stalled ribosome"/>
    <property type="evidence" value="ECO:0007669"/>
    <property type="project" value="TreeGrafter"/>
</dbReference>
<protein>
    <submittedName>
        <fullName evidence="4">Ribosome-associated protein</fullName>
    </submittedName>
</protein>
<dbReference type="Pfam" id="PF00472">
    <property type="entry name" value="RF-1"/>
    <property type="match status" value="1"/>
</dbReference>
<feature type="compositionally biased region" description="Basic residues" evidence="2">
    <location>
        <begin position="126"/>
        <end position="149"/>
    </location>
</feature>
<dbReference type="InterPro" id="IPR000352">
    <property type="entry name" value="Pep_chain_release_fac_I"/>
</dbReference>